<feature type="region of interest" description="Disordered" evidence="7">
    <location>
        <begin position="332"/>
        <end position="351"/>
    </location>
</feature>
<comment type="subcellular location">
    <subcellularLocation>
        <location evidence="1">Nucleus</location>
    </subcellularLocation>
</comment>
<dbReference type="GO" id="GO:0010629">
    <property type="term" value="P:negative regulation of gene expression"/>
    <property type="evidence" value="ECO:0007669"/>
    <property type="project" value="UniProtKB-ARBA"/>
</dbReference>
<evidence type="ECO:0000256" key="6">
    <source>
        <dbReference type="ARBA" id="ARBA00023242"/>
    </source>
</evidence>
<sequence>MSPTRHDCMRPPSILSSTTDLHSPPIPTDSIDDSKQPSSSTTATSVSGPSKLPMASTSGRTSAAPAKRPFELSAPSALDASTSEPPRQRQKLSATQKPIPKPSIPPTAQSGVPILRINAALSQVALPVRQAMVKSLYDHFVVLYDTILPTNPTIATEHALRQEEEVYKKSNKLAYRNAVISSIVTLKKRPFPDSISHPSVGTEGDLAIREESRKKRNSLRLTRAHLDSLVMSIEDMQKWGYITGVPDGIGGDRPHAEGKVMQCERCAQPYMVKRDAGVDECIFHWGRPFTKAINGERLRLYSCCSKSTSDGQGCSRGSHVFYESNPEDIHARHPFSFTSNPAPEGKSAASSSGDTALDVVALDCEMIYTTGGMRVARVSVVDGSGAEIFDELVRMDEGVEIIDYNTRFSGITQEDHSKATLSLSSIRNSLDAFINSDTIIVGHALDNDLKTLRMIHHRCIDTVVLFPHRLGAPYRRALRDLAKEHLGLTIQTGGGSVGHSSVEDSIATLDLVRHYVLNDIKPKPKPTPSSTSALSAKEGTDVVATSQSTPAL</sequence>
<feature type="region of interest" description="Disordered" evidence="7">
    <location>
        <begin position="1"/>
        <end position="107"/>
    </location>
</feature>
<dbReference type="PANTHER" id="PTHR12801">
    <property type="entry name" value="RNA EXONUCLEASE REXO1 / RECO3 FAMILY MEMBER-RELATED"/>
    <property type="match status" value="1"/>
</dbReference>
<evidence type="ECO:0000256" key="7">
    <source>
        <dbReference type="SAM" id="MobiDB-lite"/>
    </source>
</evidence>
<dbReference type="GO" id="GO:0005634">
    <property type="term" value="C:nucleus"/>
    <property type="evidence" value="ECO:0007669"/>
    <property type="project" value="UniProtKB-SubCell"/>
</dbReference>
<dbReference type="InterPro" id="IPR012337">
    <property type="entry name" value="RNaseH-like_sf"/>
</dbReference>
<dbReference type="Pfam" id="PF00929">
    <property type="entry name" value="RNase_T"/>
    <property type="match status" value="1"/>
</dbReference>
<evidence type="ECO:0000259" key="8">
    <source>
        <dbReference type="SMART" id="SM00479"/>
    </source>
</evidence>
<protein>
    <recommendedName>
        <fullName evidence="8">Exonuclease domain-containing protein</fullName>
    </recommendedName>
</protein>
<dbReference type="Proteomes" id="UP000008064">
    <property type="component" value="Unassembled WGS sequence"/>
</dbReference>
<comment type="similarity">
    <text evidence="2">Belongs to the REXO1/REXO3 family.</text>
</comment>
<dbReference type="InterPro" id="IPR013520">
    <property type="entry name" value="Ribonucl_H"/>
</dbReference>
<evidence type="ECO:0000256" key="5">
    <source>
        <dbReference type="ARBA" id="ARBA00022839"/>
    </source>
</evidence>
<feature type="compositionally biased region" description="Polar residues" evidence="7">
    <location>
        <begin position="543"/>
        <end position="552"/>
    </location>
</feature>
<gene>
    <name evidence="9" type="ORF">SERLADRAFT_461027</name>
</gene>
<feature type="compositionally biased region" description="Polar residues" evidence="7">
    <location>
        <begin position="79"/>
        <end position="96"/>
    </location>
</feature>
<feature type="compositionally biased region" description="Low complexity" evidence="7">
    <location>
        <begin position="528"/>
        <end position="537"/>
    </location>
</feature>
<evidence type="ECO:0000313" key="9">
    <source>
        <dbReference type="EMBL" id="EGO27500.1"/>
    </source>
</evidence>
<dbReference type="FunFam" id="3.30.420.10:FF:000031">
    <property type="entry name" value="RNA exonuclease 1"/>
    <property type="match status" value="1"/>
</dbReference>
<dbReference type="InterPro" id="IPR047021">
    <property type="entry name" value="REXO1/3/4-like"/>
</dbReference>
<feature type="region of interest" description="Disordered" evidence="7">
    <location>
        <begin position="520"/>
        <end position="552"/>
    </location>
</feature>
<keyword evidence="6" id="KW-0539">Nucleus</keyword>
<dbReference type="GO" id="GO:0003676">
    <property type="term" value="F:nucleic acid binding"/>
    <property type="evidence" value="ECO:0007669"/>
    <property type="project" value="InterPro"/>
</dbReference>
<proteinExistence type="inferred from homology"/>
<dbReference type="Gene3D" id="3.30.420.10">
    <property type="entry name" value="Ribonuclease H-like superfamily/Ribonuclease H"/>
    <property type="match status" value="1"/>
</dbReference>
<evidence type="ECO:0000256" key="2">
    <source>
        <dbReference type="ARBA" id="ARBA00006357"/>
    </source>
</evidence>
<keyword evidence="4" id="KW-0378">Hydrolase</keyword>
<dbReference type="InterPro" id="IPR036397">
    <property type="entry name" value="RNaseH_sf"/>
</dbReference>
<keyword evidence="3" id="KW-0540">Nuclease</keyword>
<evidence type="ECO:0000256" key="3">
    <source>
        <dbReference type="ARBA" id="ARBA00022722"/>
    </source>
</evidence>
<evidence type="ECO:0000256" key="4">
    <source>
        <dbReference type="ARBA" id="ARBA00022801"/>
    </source>
</evidence>
<name>F8NN06_SERL9</name>
<dbReference type="GeneID" id="18818166"/>
<dbReference type="PANTHER" id="PTHR12801:SF115">
    <property type="entry name" value="FI18136P1-RELATED"/>
    <property type="match status" value="1"/>
</dbReference>
<dbReference type="EMBL" id="GL945431">
    <property type="protein sequence ID" value="EGO27500.1"/>
    <property type="molecule type" value="Genomic_DNA"/>
</dbReference>
<feature type="domain" description="Exonuclease" evidence="8">
    <location>
        <begin position="358"/>
        <end position="521"/>
    </location>
</feature>
<dbReference type="InterPro" id="IPR034922">
    <property type="entry name" value="REX1-like_exo"/>
</dbReference>
<dbReference type="OrthoDB" id="8191639at2759"/>
<organism>
    <name type="scientific">Serpula lacrymans var. lacrymans (strain S7.9)</name>
    <name type="common">Dry rot fungus</name>
    <dbReference type="NCBI Taxonomy" id="578457"/>
    <lineage>
        <taxon>Eukaryota</taxon>
        <taxon>Fungi</taxon>
        <taxon>Dikarya</taxon>
        <taxon>Basidiomycota</taxon>
        <taxon>Agaricomycotina</taxon>
        <taxon>Agaricomycetes</taxon>
        <taxon>Agaricomycetidae</taxon>
        <taxon>Boletales</taxon>
        <taxon>Coniophorineae</taxon>
        <taxon>Serpulaceae</taxon>
        <taxon>Serpula</taxon>
    </lineage>
</organism>
<dbReference type="SUPFAM" id="SSF53098">
    <property type="entry name" value="Ribonuclease H-like"/>
    <property type="match status" value="1"/>
</dbReference>
<dbReference type="RefSeq" id="XP_007315591.1">
    <property type="nucleotide sequence ID" value="XM_007315529.1"/>
</dbReference>
<dbReference type="AlphaFoldDB" id="F8NN06"/>
<dbReference type="GO" id="GO:0004527">
    <property type="term" value="F:exonuclease activity"/>
    <property type="evidence" value="ECO:0007669"/>
    <property type="project" value="UniProtKB-KW"/>
</dbReference>
<feature type="compositionally biased region" description="Polar residues" evidence="7">
    <location>
        <begin position="36"/>
        <end position="48"/>
    </location>
</feature>
<dbReference type="HOGENOM" id="CLU_022453_5_4_1"/>
<dbReference type="SMART" id="SM00479">
    <property type="entry name" value="EXOIII"/>
    <property type="match status" value="1"/>
</dbReference>
<keyword evidence="5" id="KW-0269">Exonuclease</keyword>
<dbReference type="KEGG" id="sla:SERLADRAFT_461027"/>
<dbReference type="CDD" id="cd06145">
    <property type="entry name" value="REX1_like"/>
    <property type="match status" value="1"/>
</dbReference>
<evidence type="ECO:0000256" key="1">
    <source>
        <dbReference type="ARBA" id="ARBA00004123"/>
    </source>
</evidence>
<accession>F8NN06</accession>
<reference evidence="9" key="1">
    <citation type="submission" date="2011-04" db="EMBL/GenBank/DDBJ databases">
        <title>Evolution of plant cell wall degrading machinery underlies the functional diversity of forest fungi.</title>
        <authorList>
            <consortium name="US DOE Joint Genome Institute (JGI-PGF)"/>
            <person name="Eastwood D.C."/>
            <person name="Floudas D."/>
            <person name="Binder M."/>
            <person name="Majcherczyk A."/>
            <person name="Schneider P."/>
            <person name="Aerts A."/>
            <person name="Asiegbu F.O."/>
            <person name="Baker S.E."/>
            <person name="Barry K."/>
            <person name="Bendiksby M."/>
            <person name="Blumentritt M."/>
            <person name="Coutinho P.M."/>
            <person name="Cullen D."/>
            <person name="Cullen D."/>
            <person name="Gathman A."/>
            <person name="Goodell B."/>
            <person name="Henrissat B."/>
            <person name="Ihrmark K."/>
            <person name="Kauserud H."/>
            <person name="Kohler A."/>
            <person name="LaButti K."/>
            <person name="Lapidus A."/>
            <person name="Lavin J.L."/>
            <person name="Lee Y.-H."/>
            <person name="Lindquist E."/>
            <person name="Lilly W."/>
            <person name="Lucas S."/>
            <person name="Morin E."/>
            <person name="Murat C."/>
            <person name="Oguiza J.A."/>
            <person name="Park J."/>
            <person name="Pisabarro A.G."/>
            <person name="Riley R."/>
            <person name="Rosling A."/>
            <person name="Salamov A."/>
            <person name="Schmidt O."/>
            <person name="Schmutz J."/>
            <person name="Skrede I."/>
            <person name="Stenlid J."/>
            <person name="Wiebenga A."/>
            <person name="Xie X."/>
            <person name="Kues U."/>
            <person name="Hibbett D.S."/>
            <person name="Hoffmeister D."/>
            <person name="Hogberg N."/>
            <person name="Martin F."/>
            <person name="Grigoriev I.V."/>
            <person name="Watkinson S.C."/>
        </authorList>
    </citation>
    <scope>NUCLEOTIDE SEQUENCE</scope>
    <source>
        <strain evidence="9">S7.9</strain>
    </source>
</reference>